<accession>A0A8J5IG35</accession>
<dbReference type="AlphaFoldDB" id="A0A8J5IG35"/>
<dbReference type="EMBL" id="JAENGY010000551">
    <property type="protein sequence ID" value="KAG6960553.1"/>
    <property type="molecule type" value="Genomic_DNA"/>
</dbReference>
<comment type="caution">
    <text evidence="2">The sequence shown here is derived from an EMBL/GenBank/DDBJ whole genome shotgun (WGS) entry which is preliminary data.</text>
</comment>
<sequence>MLEILKVFGQTYVRNHPFVGSARQNPSRVTEGGTWHQCRHVPPRDGFPFSIQSRRSDDEHSRRATGTMFGVTEQA</sequence>
<evidence type="ECO:0000313" key="3">
    <source>
        <dbReference type="Proteomes" id="UP000709295"/>
    </source>
</evidence>
<evidence type="ECO:0000313" key="2">
    <source>
        <dbReference type="EMBL" id="KAG6960553.1"/>
    </source>
</evidence>
<proteinExistence type="predicted"/>
<organism evidence="2 3">
    <name type="scientific">Phytophthora aleatoria</name>
    <dbReference type="NCBI Taxonomy" id="2496075"/>
    <lineage>
        <taxon>Eukaryota</taxon>
        <taxon>Sar</taxon>
        <taxon>Stramenopiles</taxon>
        <taxon>Oomycota</taxon>
        <taxon>Peronosporomycetes</taxon>
        <taxon>Peronosporales</taxon>
        <taxon>Peronosporaceae</taxon>
        <taxon>Phytophthora</taxon>
    </lineage>
</organism>
<dbReference type="Proteomes" id="UP000709295">
    <property type="component" value="Unassembled WGS sequence"/>
</dbReference>
<keyword evidence="3" id="KW-1185">Reference proteome</keyword>
<evidence type="ECO:0000256" key="1">
    <source>
        <dbReference type="SAM" id="MobiDB-lite"/>
    </source>
</evidence>
<feature type="region of interest" description="Disordered" evidence="1">
    <location>
        <begin position="22"/>
        <end position="75"/>
    </location>
</feature>
<name>A0A8J5IG35_9STRA</name>
<protein>
    <submittedName>
        <fullName evidence="2">Uncharacterized protein</fullName>
    </submittedName>
</protein>
<reference evidence="2" key="1">
    <citation type="submission" date="2021-01" db="EMBL/GenBank/DDBJ databases">
        <title>Phytophthora aleatoria, a newly-described species from Pinus radiata is distinct from Phytophthora cactorum isolates based on comparative genomics.</title>
        <authorList>
            <person name="Mcdougal R."/>
            <person name="Panda P."/>
            <person name="Williams N."/>
            <person name="Studholme D.J."/>
        </authorList>
    </citation>
    <scope>NUCLEOTIDE SEQUENCE</scope>
    <source>
        <strain evidence="2">NZFS 4037</strain>
    </source>
</reference>
<gene>
    <name evidence="2" type="ORF">JG688_00009537</name>
</gene>